<dbReference type="Pfam" id="PF04749">
    <property type="entry name" value="PLAC8"/>
    <property type="match status" value="1"/>
</dbReference>
<keyword evidence="1" id="KW-0812">Transmembrane</keyword>
<protein>
    <recommendedName>
        <fullName evidence="4">PLAC8 family protein</fullName>
    </recommendedName>
</protein>
<feature type="non-terminal residue" evidence="2">
    <location>
        <position position="193"/>
    </location>
</feature>
<sequence length="193" mass="20957">PCATVPVGWTAEGKPVGDLLVRRSPWATGIFSCFGKGDEFFGSDVEVCLLGSIAPCVLHGSNSERLGAVPGTFSNHCWPYTGLYFIGNVLFGWNCLAPFYAYSNRTSIRRQFNLEGNCETMARSCGCLETTVAAMNDADREQWESGCDLAAHVLCHPCALCQEAREVRRKIPHPGLSLQPVIVMIPPAGQAMD</sequence>
<keyword evidence="1" id="KW-1133">Transmembrane helix</keyword>
<feature type="transmembrane region" description="Helical" evidence="1">
    <location>
        <begin position="82"/>
        <end position="102"/>
    </location>
</feature>
<gene>
    <name evidence="2" type="ORF">M569_14853</name>
</gene>
<feature type="non-terminal residue" evidence="2">
    <location>
        <position position="1"/>
    </location>
</feature>
<evidence type="ECO:0000256" key="1">
    <source>
        <dbReference type="SAM" id="Phobius"/>
    </source>
</evidence>
<dbReference type="NCBIfam" id="TIGR01571">
    <property type="entry name" value="A_thal_Cys_rich"/>
    <property type="match status" value="1"/>
</dbReference>
<evidence type="ECO:0000313" key="2">
    <source>
        <dbReference type="EMBL" id="EPS59953.1"/>
    </source>
</evidence>
<keyword evidence="1" id="KW-0472">Membrane</keyword>
<evidence type="ECO:0008006" key="4">
    <source>
        <dbReference type="Google" id="ProtNLM"/>
    </source>
</evidence>
<evidence type="ECO:0000313" key="3">
    <source>
        <dbReference type="Proteomes" id="UP000015453"/>
    </source>
</evidence>
<dbReference type="InterPro" id="IPR006461">
    <property type="entry name" value="PLAC_motif_containing"/>
</dbReference>
<dbReference type="Proteomes" id="UP000015453">
    <property type="component" value="Unassembled WGS sequence"/>
</dbReference>
<name>S8DB71_9LAMI</name>
<dbReference type="PANTHER" id="PTHR15907">
    <property type="entry name" value="DUF614 FAMILY PROTEIN-RELATED"/>
    <property type="match status" value="1"/>
</dbReference>
<accession>S8DB71</accession>
<organism evidence="2 3">
    <name type="scientific">Genlisea aurea</name>
    <dbReference type="NCBI Taxonomy" id="192259"/>
    <lineage>
        <taxon>Eukaryota</taxon>
        <taxon>Viridiplantae</taxon>
        <taxon>Streptophyta</taxon>
        <taxon>Embryophyta</taxon>
        <taxon>Tracheophyta</taxon>
        <taxon>Spermatophyta</taxon>
        <taxon>Magnoliopsida</taxon>
        <taxon>eudicotyledons</taxon>
        <taxon>Gunneridae</taxon>
        <taxon>Pentapetalae</taxon>
        <taxon>asterids</taxon>
        <taxon>lamiids</taxon>
        <taxon>Lamiales</taxon>
        <taxon>Lentibulariaceae</taxon>
        <taxon>Genlisea</taxon>
    </lineage>
</organism>
<dbReference type="AlphaFoldDB" id="S8DB71"/>
<keyword evidence="3" id="KW-1185">Reference proteome</keyword>
<dbReference type="EMBL" id="AUSU01007947">
    <property type="protein sequence ID" value="EPS59953.1"/>
    <property type="molecule type" value="Genomic_DNA"/>
</dbReference>
<dbReference type="OrthoDB" id="1045822at2759"/>
<comment type="caution">
    <text evidence="2">The sequence shown here is derived from an EMBL/GenBank/DDBJ whole genome shotgun (WGS) entry which is preliminary data.</text>
</comment>
<reference evidence="2 3" key="1">
    <citation type="journal article" date="2013" name="BMC Genomics">
        <title>The miniature genome of a carnivorous plant Genlisea aurea contains a low number of genes and short non-coding sequences.</title>
        <authorList>
            <person name="Leushkin E.V."/>
            <person name="Sutormin R.A."/>
            <person name="Nabieva E.R."/>
            <person name="Penin A.A."/>
            <person name="Kondrashov A.S."/>
            <person name="Logacheva M.D."/>
        </authorList>
    </citation>
    <scope>NUCLEOTIDE SEQUENCE [LARGE SCALE GENOMIC DNA]</scope>
</reference>
<proteinExistence type="predicted"/>